<accession>A0A1J5TB74</accession>
<dbReference type="AlphaFoldDB" id="A0A1J5TB74"/>
<name>A0A1J5TB74_9ZZZZ</name>
<sequence>MTHAALGILDISLITGNDVNMDMEYTLSGRLSYVYADIVTIRLEFLIQSHTFLGDQSHAGIDFLRRQVKKAGYVATWDNQGMARTHRVSIAGTEG</sequence>
<evidence type="ECO:0000313" key="1">
    <source>
        <dbReference type="EMBL" id="OIR17371.1"/>
    </source>
</evidence>
<gene>
    <name evidence="1" type="ORF">GALL_23980</name>
</gene>
<organism evidence="1">
    <name type="scientific">mine drainage metagenome</name>
    <dbReference type="NCBI Taxonomy" id="410659"/>
    <lineage>
        <taxon>unclassified sequences</taxon>
        <taxon>metagenomes</taxon>
        <taxon>ecological metagenomes</taxon>
    </lineage>
</organism>
<dbReference type="EMBL" id="MLJW01000005">
    <property type="protein sequence ID" value="OIR17371.1"/>
    <property type="molecule type" value="Genomic_DNA"/>
</dbReference>
<proteinExistence type="predicted"/>
<reference evidence="1" key="1">
    <citation type="submission" date="2016-10" db="EMBL/GenBank/DDBJ databases">
        <title>Sequence of Gallionella enrichment culture.</title>
        <authorList>
            <person name="Poehlein A."/>
            <person name="Muehling M."/>
            <person name="Daniel R."/>
        </authorList>
    </citation>
    <scope>NUCLEOTIDE SEQUENCE</scope>
</reference>
<protein>
    <submittedName>
        <fullName evidence="1">Uncharacterized protein</fullName>
    </submittedName>
</protein>
<comment type="caution">
    <text evidence="1">The sequence shown here is derived from an EMBL/GenBank/DDBJ whole genome shotgun (WGS) entry which is preliminary data.</text>
</comment>